<dbReference type="GO" id="GO:0017119">
    <property type="term" value="C:Golgi transport complex"/>
    <property type="evidence" value="ECO:0007669"/>
    <property type="project" value="InterPro"/>
</dbReference>
<evidence type="ECO:0000256" key="3">
    <source>
        <dbReference type="ARBA" id="ARBA00020978"/>
    </source>
</evidence>
<evidence type="ECO:0000313" key="8">
    <source>
        <dbReference type="EnsemblProtists" id="HpaP811361"/>
    </source>
</evidence>
<accession>M4BXT0</accession>
<dbReference type="AlphaFoldDB" id="M4BXT0"/>
<dbReference type="Proteomes" id="UP000011713">
    <property type="component" value="Unassembled WGS sequence"/>
</dbReference>
<reference evidence="8" key="2">
    <citation type="submission" date="2015-06" db="UniProtKB">
        <authorList>
            <consortium name="EnsemblProtists"/>
        </authorList>
    </citation>
    <scope>IDENTIFICATION</scope>
    <source>
        <strain evidence="8">Emoy2</strain>
    </source>
</reference>
<name>M4BXT0_HYAAE</name>
<evidence type="ECO:0000256" key="2">
    <source>
        <dbReference type="ARBA" id="ARBA00006653"/>
    </source>
</evidence>
<dbReference type="eggNOG" id="KOG2033">
    <property type="taxonomic scope" value="Eukaryota"/>
</dbReference>
<evidence type="ECO:0000256" key="6">
    <source>
        <dbReference type="ARBA" id="ARBA00023034"/>
    </source>
</evidence>
<sequence>MQKVVGTSSAATRPSTSCVDCLSQMRRFFWIRRDSGVTNDVENDREEKEKKKEEMQKMIGGRYRDLIESADEIVTMHSAAMRLEVSLKEMPEMWQQMETTLTNALDMGNYLEYVDMMDAAHVTWKEGDHMEEASDADQVAFLVEVTEKMWQLLDEGKSLEVLELYEKAERIHDGWVANGTAEREFPFLQSQWACVQCFRPVSRFTMVPLLL</sequence>
<dbReference type="InParanoid" id="M4BXT0"/>
<keyword evidence="6" id="KW-0333">Golgi apparatus</keyword>
<evidence type="ECO:0000256" key="1">
    <source>
        <dbReference type="ARBA" id="ARBA00004395"/>
    </source>
</evidence>
<evidence type="ECO:0000256" key="7">
    <source>
        <dbReference type="ARBA" id="ARBA00023136"/>
    </source>
</evidence>
<dbReference type="EMBL" id="JH598034">
    <property type="status" value="NOT_ANNOTATED_CDS"/>
    <property type="molecule type" value="Genomic_DNA"/>
</dbReference>
<dbReference type="STRING" id="559515.M4BXT0"/>
<organism evidence="8 9">
    <name type="scientific">Hyaloperonospora arabidopsidis (strain Emoy2)</name>
    <name type="common">Downy mildew agent</name>
    <name type="synonym">Peronospora arabidopsidis</name>
    <dbReference type="NCBI Taxonomy" id="559515"/>
    <lineage>
        <taxon>Eukaryota</taxon>
        <taxon>Sar</taxon>
        <taxon>Stramenopiles</taxon>
        <taxon>Oomycota</taxon>
        <taxon>Peronosporomycetes</taxon>
        <taxon>Peronosporales</taxon>
        <taxon>Peronosporaceae</taxon>
        <taxon>Hyaloperonospora</taxon>
    </lineage>
</organism>
<keyword evidence="9" id="KW-1185">Reference proteome</keyword>
<dbReference type="OMA" id="LELYQCA"/>
<protein>
    <recommendedName>
        <fullName evidence="3">Conserved oligomeric Golgi complex subunit 1</fullName>
    </recommendedName>
</protein>
<keyword evidence="7" id="KW-0472">Membrane</keyword>
<dbReference type="PANTHER" id="PTHR31658">
    <property type="entry name" value="CONSERVED OLIGOMERIC GOLGI COMPLEX SUBUNIT 1"/>
    <property type="match status" value="1"/>
</dbReference>
<proteinExistence type="inferred from homology"/>
<comment type="subcellular location">
    <subcellularLocation>
        <location evidence="1">Golgi apparatus membrane</location>
        <topology evidence="1">Peripheral membrane protein</topology>
    </subcellularLocation>
</comment>
<dbReference type="Pfam" id="PF08700">
    <property type="entry name" value="VPS51_Exo84_N"/>
    <property type="match status" value="1"/>
</dbReference>
<evidence type="ECO:0000256" key="4">
    <source>
        <dbReference type="ARBA" id="ARBA00022448"/>
    </source>
</evidence>
<evidence type="ECO:0000313" key="9">
    <source>
        <dbReference type="Proteomes" id="UP000011713"/>
    </source>
</evidence>
<reference evidence="9" key="1">
    <citation type="journal article" date="2010" name="Science">
        <title>Signatures of adaptation to obligate biotrophy in the Hyaloperonospora arabidopsidis genome.</title>
        <authorList>
            <person name="Baxter L."/>
            <person name="Tripathy S."/>
            <person name="Ishaque N."/>
            <person name="Boot N."/>
            <person name="Cabral A."/>
            <person name="Kemen E."/>
            <person name="Thines M."/>
            <person name="Ah-Fong A."/>
            <person name="Anderson R."/>
            <person name="Badejoko W."/>
            <person name="Bittner-Eddy P."/>
            <person name="Boore J.L."/>
            <person name="Chibucos M.C."/>
            <person name="Coates M."/>
            <person name="Dehal P."/>
            <person name="Delehaunty K."/>
            <person name="Dong S."/>
            <person name="Downton P."/>
            <person name="Dumas B."/>
            <person name="Fabro G."/>
            <person name="Fronick C."/>
            <person name="Fuerstenberg S.I."/>
            <person name="Fulton L."/>
            <person name="Gaulin E."/>
            <person name="Govers F."/>
            <person name="Hughes L."/>
            <person name="Humphray S."/>
            <person name="Jiang R.H."/>
            <person name="Judelson H."/>
            <person name="Kamoun S."/>
            <person name="Kyung K."/>
            <person name="Meijer H."/>
            <person name="Minx P."/>
            <person name="Morris P."/>
            <person name="Nelson J."/>
            <person name="Phuntumart V."/>
            <person name="Qutob D."/>
            <person name="Rehmany A."/>
            <person name="Rougon-Cardoso A."/>
            <person name="Ryden P."/>
            <person name="Torto-Alalibo T."/>
            <person name="Studholme D."/>
            <person name="Wang Y."/>
            <person name="Win J."/>
            <person name="Wood J."/>
            <person name="Clifton S.W."/>
            <person name="Rogers J."/>
            <person name="Van den Ackerveken G."/>
            <person name="Jones J.D."/>
            <person name="McDowell J.M."/>
            <person name="Beynon J."/>
            <person name="Tyler B.M."/>
        </authorList>
    </citation>
    <scope>NUCLEOTIDE SEQUENCE [LARGE SCALE GENOMIC DNA]</scope>
    <source>
        <strain evidence="9">Emoy2</strain>
    </source>
</reference>
<dbReference type="GO" id="GO:0000139">
    <property type="term" value="C:Golgi membrane"/>
    <property type="evidence" value="ECO:0007669"/>
    <property type="project" value="UniProtKB-SubCell"/>
</dbReference>
<dbReference type="VEuPathDB" id="FungiDB:HpaG811361"/>
<evidence type="ECO:0000256" key="5">
    <source>
        <dbReference type="ARBA" id="ARBA00022927"/>
    </source>
</evidence>
<comment type="similarity">
    <text evidence="2">Belongs to the COG1 family.</text>
</comment>
<dbReference type="GO" id="GO:0015031">
    <property type="term" value="P:protein transport"/>
    <property type="evidence" value="ECO:0007669"/>
    <property type="project" value="UniProtKB-KW"/>
</dbReference>
<dbReference type="EnsemblProtists" id="HpaT811361">
    <property type="protein sequence ID" value="HpaP811361"/>
    <property type="gene ID" value="HpaG811361"/>
</dbReference>
<dbReference type="GO" id="GO:0006891">
    <property type="term" value="P:intra-Golgi vesicle-mediated transport"/>
    <property type="evidence" value="ECO:0007669"/>
    <property type="project" value="InterPro"/>
</dbReference>
<dbReference type="PANTHER" id="PTHR31658:SF0">
    <property type="entry name" value="CONSERVED OLIGOMERIC GOLGI COMPLEX SUBUNIT 1"/>
    <property type="match status" value="1"/>
</dbReference>
<dbReference type="HOGENOM" id="CLU_098847_0_0_1"/>
<keyword evidence="4" id="KW-0813">Transport</keyword>
<keyword evidence="5" id="KW-0653">Protein transport</keyword>
<dbReference type="InterPro" id="IPR033370">
    <property type="entry name" value="COG1"/>
</dbReference>